<comment type="caution">
    <text evidence="5">The sequence shown here is derived from an EMBL/GenBank/DDBJ whole genome shotgun (WGS) entry which is preliminary data.</text>
</comment>
<reference evidence="5" key="1">
    <citation type="submission" date="2021-03" db="EMBL/GenBank/DDBJ databases">
        <title>Whole genome sequence of Streptomyces bomunensis MMS17-BM035.</title>
        <authorList>
            <person name="Lee J.H."/>
        </authorList>
    </citation>
    <scope>NUCLEOTIDE SEQUENCE</scope>
    <source>
        <strain evidence="5">MMS17-BM035</strain>
    </source>
</reference>
<evidence type="ECO:0000313" key="6">
    <source>
        <dbReference type="Proteomes" id="UP000670475"/>
    </source>
</evidence>
<dbReference type="SUPFAM" id="SSF48008">
    <property type="entry name" value="GntR ligand-binding domain-like"/>
    <property type="match status" value="1"/>
</dbReference>
<evidence type="ECO:0000256" key="3">
    <source>
        <dbReference type="ARBA" id="ARBA00023163"/>
    </source>
</evidence>
<keyword evidence="1" id="KW-0805">Transcription regulation</keyword>
<dbReference type="GO" id="GO:0003700">
    <property type="term" value="F:DNA-binding transcription factor activity"/>
    <property type="evidence" value="ECO:0007669"/>
    <property type="project" value="InterPro"/>
</dbReference>
<evidence type="ECO:0000256" key="1">
    <source>
        <dbReference type="ARBA" id="ARBA00023015"/>
    </source>
</evidence>
<keyword evidence="6" id="KW-1185">Reference proteome</keyword>
<name>A0A940ME33_9ACTN</name>
<dbReference type="AlphaFoldDB" id="A0A940ME33"/>
<gene>
    <name evidence="5" type="ORF">JFN87_12490</name>
</gene>
<dbReference type="PANTHER" id="PTHR43537:SF45">
    <property type="entry name" value="GNTR FAMILY REGULATORY PROTEIN"/>
    <property type="match status" value="1"/>
</dbReference>
<dbReference type="InterPro" id="IPR036390">
    <property type="entry name" value="WH_DNA-bd_sf"/>
</dbReference>
<dbReference type="Gene3D" id="1.10.10.10">
    <property type="entry name" value="Winged helix-like DNA-binding domain superfamily/Winged helix DNA-binding domain"/>
    <property type="match status" value="1"/>
</dbReference>
<dbReference type="InterPro" id="IPR036388">
    <property type="entry name" value="WH-like_DNA-bd_sf"/>
</dbReference>
<accession>A0A940ME33</accession>
<evidence type="ECO:0000256" key="2">
    <source>
        <dbReference type="ARBA" id="ARBA00023125"/>
    </source>
</evidence>
<dbReference type="InterPro" id="IPR000524">
    <property type="entry name" value="Tscrpt_reg_HTH_GntR"/>
</dbReference>
<dbReference type="CDD" id="cd07377">
    <property type="entry name" value="WHTH_GntR"/>
    <property type="match status" value="1"/>
</dbReference>
<dbReference type="PANTHER" id="PTHR43537">
    <property type="entry name" value="TRANSCRIPTIONAL REGULATOR, GNTR FAMILY"/>
    <property type="match status" value="1"/>
</dbReference>
<dbReference type="PROSITE" id="PS50949">
    <property type="entry name" value="HTH_GNTR"/>
    <property type="match status" value="1"/>
</dbReference>
<evidence type="ECO:0000313" key="5">
    <source>
        <dbReference type="EMBL" id="MBP0458315.1"/>
    </source>
</evidence>
<dbReference type="SMART" id="SM00345">
    <property type="entry name" value="HTH_GNTR"/>
    <property type="match status" value="1"/>
</dbReference>
<evidence type="ECO:0000259" key="4">
    <source>
        <dbReference type="PROSITE" id="PS50949"/>
    </source>
</evidence>
<dbReference type="SMART" id="SM00895">
    <property type="entry name" value="FCD"/>
    <property type="match status" value="1"/>
</dbReference>
<dbReference type="Gene3D" id="1.20.120.530">
    <property type="entry name" value="GntR ligand-binding domain-like"/>
    <property type="match status" value="1"/>
</dbReference>
<protein>
    <submittedName>
        <fullName evidence="5">GntR family transcriptional regulator</fullName>
    </submittedName>
</protein>
<dbReference type="EMBL" id="JAGIQL010000039">
    <property type="protein sequence ID" value="MBP0458315.1"/>
    <property type="molecule type" value="Genomic_DNA"/>
</dbReference>
<proteinExistence type="predicted"/>
<feature type="domain" description="HTH gntR-type" evidence="4">
    <location>
        <begin position="1"/>
        <end position="64"/>
    </location>
</feature>
<dbReference type="InterPro" id="IPR011711">
    <property type="entry name" value="GntR_C"/>
</dbReference>
<keyword evidence="2" id="KW-0238">DNA-binding</keyword>
<dbReference type="Proteomes" id="UP000670475">
    <property type="component" value="Unassembled WGS sequence"/>
</dbReference>
<organism evidence="5 6">
    <name type="scientific">Streptomyces montanisoli</name>
    <dbReference type="NCBI Taxonomy" id="2798581"/>
    <lineage>
        <taxon>Bacteria</taxon>
        <taxon>Bacillati</taxon>
        <taxon>Actinomycetota</taxon>
        <taxon>Actinomycetes</taxon>
        <taxon>Kitasatosporales</taxon>
        <taxon>Streptomycetaceae</taxon>
        <taxon>Streptomyces</taxon>
    </lineage>
</organism>
<keyword evidence="3" id="KW-0804">Transcription</keyword>
<dbReference type="InterPro" id="IPR008920">
    <property type="entry name" value="TF_FadR/GntR_C"/>
</dbReference>
<sequence>MSIARRLTEAIMDGTLAPGSQLGEAELAGELGVSRGPLREAMQRLVQQGIAYSEPHRGVFVTTLTEDDVRDIYLARTSVESAACRLILRRDPGASADRLVRVHEAMADAAGRGDHAALSAADTELHHVLVAESGSVRLRRMAETLFVETRMCIAALQDKYPVPEVMVEEHAAIIEAIRAGDEARVLYLMDEHMQDAVRRLTGTPEEGAEEPPQVLAGP</sequence>
<dbReference type="SUPFAM" id="SSF46785">
    <property type="entry name" value="Winged helix' DNA-binding domain"/>
    <property type="match status" value="1"/>
</dbReference>
<dbReference type="Pfam" id="PF07729">
    <property type="entry name" value="FCD"/>
    <property type="match status" value="1"/>
</dbReference>
<dbReference type="GO" id="GO:0003677">
    <property type="term" value="F:DNA binding"/>
    <property type="evidence" value="ECO:0007669"/>
    <property type="project" value="UniProtKB-KW"/>
</dbReference>
<dbReference type="Pfam" id="PF00392">
    <property type="entry name" value="GntR"/>
    <property type="match status" value="1"/>
</dbReference>